<keyword evidence="4 5" id="KW-0472">Membrane</keyword>
<evidence type="ECO:0000313" key="7">
    <source>
        <dbReference type="Proteomes" id="UP001178507"/>
    </source>
</evidence>
<feature type="transmembrane region" description="Helical" evidence="5">
    <location>
        <begin position="152"/>
        <end position="171"/>
    </location>
</feature>
<organism evidence="6 7">
    <name type="scientific">Effrenium voratum</name>
    <dbReference type="NCBI Taxonomy" id="2562239"/>
    <lineage>
        <taxon>Eukaryota</taxon>
        <taxon>Sar</taxon>
        <taxon>Alveolata</taxon>
        <taxon>Dinophyceae</taxon>
        <taxon>Suessiales</taxon>
        <taxon>Symbiodiniaceae</taxon>
        <taxon>Effrenium</taxon>
    </lineage>
</organism>
<accession>A0AA36HVU4</accession>
<dbReference type="PANTHER" id="PTHR11132">
    <property type="entry name" value="SOLUTE CARRIER FAMILY 35"/>
    <property type="match status" value="1"/>
</dbReference>
<dbReference type="InterPro" id="IPR050186">
    <property type="entry name" value="TPT_transporter"/>
</dbReference>
<feature type="transmembrane region" description="Helical" evidence="5">
    <location>
        <begin position="27"/>
        <end position="48"/>
    </location>
</feature>
<sequence>MTLSRESPRADMRGGWPGVFAPVQLLWGNWLVVTLAWYACAVFTAAAIKQSSHRNMLSVFANLVIGWPLVAPFAAIGGCHRLALHWRKVLLIAILAGLEKNLTNSSLSHIGGALKTALHGLNVVFTFFVAAFAGADDRSKFCILGCQCRGNLLLALSVVLVASGSVIMAIFQDDQEGAWNSGMDGVLLQLGSGMAYALKFTAIKLLLGGSESESIQNAQRPPSKAQVAFLCNPVTGLMSLALVPLGKDWTLPPFGLSLAVAASATGILVFQLQLTQLTSPLTVAVLAIFHDVAIVLWFLCADGETFSQAQQFGYAVSAVGAVIYSCAKLRYSSLAPEDNQSDIDSQVEQSFTMTPLSVRLH</sequence>
<comment type="subcellular location">
    <subcellularLocation>
        <location evidence="1">Membrane</location>
        <topology evidence="1">Multi-pass membrane protein</topology>
    </subcellularLocation>
</comment>
<reference evidence="6" key="1">
    <citation type="submission" date="2023-08" db="EMBL/GenBank/DDBJ databases">
        <authorList>
            <person name="Chen Y."/>
            <person name="Shah S."/>
            <person name="Dougan E. K."/>
            <person name="Thang M."/>
            <person name="Chan C."/>
        </authorList>
    </citation>
    <scope>NUCLEOTIDE SEQUENCE</scope>
</reference>
<dbReference type="AlphaFoldDB" id="A0AA36HVU4"/>
<comment type="caution">
    <text evidence="6">The sequence shown here is derived from an EMBL/GenBank/DDBJ whole genome shotgun (WGS) entry which is preliminary data.</text>
</comment>
<evidence type="ECO:0000256" key="3">
    <source>
        <dbReference type="ARBA" id="ARBA00022989"/>
    </source>
</evidence>
<feature type="transmembrane region" description="Helical" evidence="5">
    <location>
        <begin position="227"/>
        <end position="245"/>
    </location>
</feature>
<feature type="transmembrane region" description="Helical" evidence="5">
    <location>
        <begin position="60"/>
        <end position="83"/>
    </location>
</feature>
<keyword evidence="2 5" id="KW-0812">Transmembrane</keyword>
<evidence type="ECO:0000313" key="6">
    <source>
        <dbReference type="EMBL" id="CAJ1375592.1"/>
    </source>
</evidence>
<protein>
    <submittedName>
        <fullName evidence="6">Uncharacterized protein</fullName>
    </submittedName>
</protein>
<feature type="transmembrane region" description="Helical" evidence="5">
    <location>
        <begin position="110"/>
        <end position="132"/>
    </location>
</feature>
<keyword evidence="3 5" id="KW-1133">Transmembrane helix</keyword>
<dbReference type="Proteomes" id="UP001178507">
    <property type="component" value="Unassembled WGS sequence"/>
</dbReference>
<name>A0AA36HVU4_9DINO</name>
<evidence type="ECO:0000256" key="5">
    <source>
        <dbReference type="SAM" id="Phobius"/>
    </source>
</evidence>
<feature type="transmembrane region" description="Helical" evidence="5">
    <location>
        <begin position="186"/>
        <end position="207"/>
    </location>
</feature>
<dbReference type="GO" id="GO:0016020">
    <property type="term" value="C:membrane"/>
    <property type="evidence" value="ECO:0007669"/>
    <property type="project" value="UniProtKB-SubCell"/>
</dbReference>
<evidence type="ECO:0000256" key="1">
    <source>
        <dbReference type="ARBA" id="ARBA00004141"/>
    </source>
</evidence>
<feature type="transmembrane region" description="Helical" evidence="5">
    <location>
        <begin position="251"/>
        <end position="270"/>
    </location>
</feature>
<evidence type="ECO:0000256" key="2">
    <source>
        <dbReference type="ARBA" id="ARBA00022692"/>
    </source>
</evidence>
<gene>
    <name evidence="6" type="ORF">EVOR1521_LOCUS4840</name>
</gene>
<feature type="transmembrane region" description="Helical" evidence="5">
    <location>
        <begin position="277"/>
        <end position="299"/>
    </location>
</feature>
<dbReference type="EMBL" id="CAUJNA010000333">
    <property type="protein sequence ID" value="CAJ1375592.1"/>
    <property type="molecule type" value="Genomic_DNA"/>
</dbReference>
<keyword evidence="7" id="KW-1185">Reference proteome</keyword>
<feature type="transmembrane region" description="Helical" evidence="5">
    <location>
        <begin position="311"/>
        <end position="327"/>
    </location>
</feature>
<proteinExistence type="predicted"/>
<evidence type="ECO:0000256" key="4">
    <source>
        <dbReference type="ARBA" id="ARBA00023136"/>
    </source>
</evidence>